<keyword evidence="9" id="KW-0472">Membrane</keyword>
<keyword evidence="5 7" id="KW-1015">Disulfide bond</keyword>
<dbReference type="Pfam" id="PF25478">
    <property type="entry name" value="EGF_Mua-3"/>
    <property type="match status" value="1"/>
</dbReference>
<accession>A0A1I7YSN6</accession>
<dbReference type="PANTHER" id="PTHR24039:SF28">
    <property type="entry name" value="EGF-LIKE DOMAIN-CONTAINING PROTEIN"/>
    <property type="match status" value="1"/>
</dbReference>
<keyword evidence="6" id="KW-0325">Glycoprotein</keyword>
<evidence type="ECO:0000313" key="12">
    <source>
        <dbReference type="Proteomes" id="UP000095287"/>
    </source>
</evidence>
<proteinExistence type="predicted"/>
<keyword evidence="12" id="KW-1185">Reference proteome</keyword>
<dbReference type="InterPro" id="IPR018097">
    <property type="entry name" value="EGF_Ca-bd_CS"/>
</dbReference>
<feature type="domain" description="SEA" evidence="10">
    <location>
        <begin position="74"/>
        <end position="199"/>
    </location>
</feature>
<dbReference type="PROSITE" id="PS00010">
    <property type="entry name" value="ASX_HYDROXYL"/>
    <property type="match status" value="2"/>
</dbReference>
<evidence type="ECO:0000256" key="7">
    <source>
        <dbReference type="PROSITE-ProRule" id="PRU00076"/>
    </source>
</evidence>
<sequence length="507" mass="55127">MDSLQRSNGAIGGGSLRVSADVDLLDPCRQPTPPGESCGGRVCNSELGEVCVADSLCGCPHGEKRASPKDVCRPVESWTVPLWVIRRDQHNLVYNQSFGNPLNEVNREYVRRFESGVGQCYPHTALRDAFVSAEVNEILDPMVVNASWDTGILFNCTMHFRKGAVRIPTDAYYQLVRYIVDRNQYQVGRSGLYLNPYQPDPFKACFRNTCHPKGVCVDLGPNAYRCECAPGYRDKNPADPGRKCLPDFGYNECERKEDNECSENARCVDQEHLYKCECNRGFSDASPAGAIPGSVCVLDYCSDIDFCPSNTTCVNLEQQAQCKCRHGFVDIRKSESRLALGLDADQYCLNIRDVDECALGITNCSGVADCTDKAIGYDCRCPDGYIDGNPAEPGRVCGALLCDLCNSHGDCVHNALTNNVTCVCSDGWSGEFCSVAPSNASMILLIILAILFLLLALWPHPLLPVVFSTSARSAPAWAAREGSTKASTVAPGPGTPCTKAPPPARAA</sequence>
<evidence type="ECO:0000256" key="9">
    <source>
        <dbReference type="SAM" id="Phobius"/>
    </source>
</evidence>
<evidence type="ECO:0000256" key="1">
    <source>
        <dbReference type="ARBA" id="ARBA00022536"/>
    </source>
</evidence>
<keyword evidence="9" id="KW-0812">Transmembrane</keyword>
<keyword evidence="4" id="KW-0106">Calcium</keyword>
<dbReference type="PROSITE" id="PS00022">
    <property type="entry name" value="EGF_1"/>
    <property type="match status" value="1"/>
</dbReference>
<dbReference type="InterPro" id="IPR001881">
    <property type="entry name" value="EGF-like_Ca-bd_dom"/>
</dbReference>
<evidence type="ECO:0000256" key="3">
    <source>
        <dbReference type="ARBA" id="ARBA00022737"/>
    </source>
</evidence>
<dbReference type="Gene3D" id="2.10.25.10">
    <property type="entry name" value="Laminin"/>
    <property type="match status" value="5"/>
</dbReference>
<dbReference type="InterPro" id="IPR036364">
    <property type="entry name" value="SEA_dom_sf"/>
</dbReference>
<dbReference type="PANTHER" id="PTHR24039">
    <property type="entry name" value="FIBRILLIN-RELATED"/>
    <property type="match status" value="1"/>
</dbReference>
<dbReference type="WBParaSite" id="L893_g1931.t1">
    <property type="protein sequence ID" value="L893_g1931.t1"/>
    <property type="gene ID" value="L893_g1931"/>
</dbReference>
<feature type="domain" description="EGF-like" evidence="11">
    <location>
        <begin position="249"/>
        <end position="288"/>
    </location>
</feature>
<dbReference type="InterPro" id="IPR000152">
    <property type="entry name" value="EGF-type_Asp/Asn_hydroxyl_site"/>
</dbReference>
<dbReference type="AlphaFoldDB" id="A0A1I7YSN6"/>
<evidence type="ECO:0000256" key="5">
    <source>
        <dbReference type="ARBA" id="ARBA00023157"/>
    </source>
</evidence>
<evidence type="ECO:0000256" key="2">
    <source>
        <dbReference type="ARBA" id="ARBA00022729"/>
    </source>
</evidence>
<feature type="transmembrane region" description="Helical" evidence="9">
    <location>
        <begin position="440"/>
        <end position="458"/>
    </location>
</feature>
<feature type="disulfide bond" evidence="7">
    <location>
        <begin position="424"/>
        <end position="433"/>
    </location>
</feature>
<feature type="region of interest" description="Disordered" evidence="8">
    <location>
        <begin position="482"/>
        <end position="507"/>
    </location>
</feature>
<evidence type="ECO:0000259" key="11">
    <source>
        <dbReference type="PROSITE" id="PS50026"/>
    </source>
</evidence>
<dbReference type="PROSITE" id="PS01186">
    <property type="entry name" value="EGF_2"/>
    <property type="match status" value="1"/>
</dbReference>
<dbReference type="SUPFAM" id="SSF82671">
    <property type="entry name" value="SEA domain"/>
    <property type="match status" value="1"/>
</dbReference>
<evidence type="ECO:0000256" key="6">
    <source>
        <dbReference type="ARBA" id="ARBA00023180"/>
    </source>
</evidence>
<keyword evidence="2" id="KW-0732">Signal</keyword>
<reference evidence="13" key="1">
    <citation type="submission" date="2016-11" db="UniProtKB">
        <authorList>
            <consortium name="WormBaseParasite"/>
        </authorList>
    </citation>
    <scope>IDENTIFICATION</scope>
</reference>
<keyword evidence="1 7" id="KW-0245">EGF-like domain</keyword>
<dbReference type="InterPro" id="IPR057353">
    <property type="entry name" value="TNFR_nem"/>
</dbReference>
<keyword evidence="9" id="KW-1133">Transmembrane helix</keyword>
<name>A0A1I7YSN6_9BILA</name>
<dbReference type="SMART" id="SM00200">
    <property type="entry name" value="SEA"/>
    <property type="match status" value="1"/>
</dbReference>
<dbReference type="GO" id="GO:0005509">
    <property type="term" value="F:calcium ion binding"/>
    <property type="evidence" value="ECO:0007669"/>
    <property type="project" value="InterPro"/>
</dbReference>
<feature type="domain" description="EGF-like" evidence="11">
    <location>
        <begin position="398"/>
        <end position="434"/>
    </location>
</feature>
<dbReference type="PROSITE" id="PS01187">
    <property type="entry name" value="EGF_CA"/>
    <property type="match status" value="1"/>
</dbReference>
<feature type="domain" description="EGF-like" evidence="11">
    <location>
        <begin position="297"/>
        <end position="334"/>
    </location>
</feature>
<evidence type="ECO:0000256" key="4">
    <source>
        <dbReference type="ARBA" id="ARBA00022837"/>
    </source>
</evidence>
<organism evidence="12 13">
    <name type="scientific">Steinernema glaseri</name>
    <dbReference type="NCBI Taxonomy" id="37863"/>
    <lineage>
        <taxon>Eukaryota</taxon>
        <taxon>Metazoa</taxon>
        <taxon>Ecdysozoa</taxon>
        <taxon>Nematoda</taxon>
        <taxon>Chromadorea</taxon>
        <taxon>Rhabditida</taxon>
        <taxon>Tylenchina</taxon>
        <taxon>Panagrolaimomorpha</taxon>
        <taxon>Strongyloidoidea</taxon>
        <taxon>Steinernematidae</taxon>
        <taxon>Steinernema</taxon>
    </lineage>
</organism>
<dbReference type="SUPFAM" id="SSF57196">
    <property type="entry name" value="EGF/Laminin"/>
    <property type="match status" value="3"/>
</dbReference>
<feature type="domain" description="EGF-like" evidence="11">
    <location>
        <begin position="353"/>
        <end position="391"/>
    </location>
</feature>
<dbReference type="Pfam" id="PF25314">
    <property type="entry name" value="TNFR_nem"/>
    <property type="match status" value="1"/>
</dbReference>
<dbReference type="PROSITE" id="PS50026">
    <property type="entry name" value="EGF_3"/>
    <property type="match status" value="5"/>
</dbReference>
<evidence type="ECO:0000313" key="13">
    <source>
        <dbReference type="WBParaSite" id="L893_g1931.t1"/>
    </source>
</evidence>
<keyword evidence="3" id="KW-0677">Repeat</keyword>
<evidence type="ECO:0000259" key="10">
    <source>
        <dbReference type="PROSITE" id="PS50024"/>
    </source>
</evidence>
<dbReference type="Proteomes" id="UP000095287">
    <property type="component" value="Unplaced"/>
</dbReference>
<dbReference type="InterPro" id="IPR000082">
    <property type="entry name" value="SEA_dom"/>
</dbReference>
<dbReference type="SMART" id="SM00179">
    <property type="entry name" value="EGF_CA"/>
    <property type="match status" value="4"/>
</dbReference>
<dbReference type="SMART" id="SM00181">
    <property type="entry name" value="EGF"/>
    <property type="match status" value="5"/>
</dbReference>
<comment type="caution">
    <text evidence="7">Lacks conserved residue(s) required for the propagation of feature annotation.</text>
</comment>
<dbReference type="Pfam" id="PF07645">
    <property type="entry name" value="EGF_CA"/>
    <property type="match status" value="1"/>
</dbReference>
<protein>
    <submittedName>
        <fullName evidence="13">EGF-like domain-containing protein</fullName>
    </submittedName>
</protein>
<dbReference type="PROSITE" id="PS50024">
    <property type="entry name" value="SEA"/>
    <property type="match status" value="1"/>
</dbReference>
<dbReference type="InterPro" id="IPR049883">
    <property type="entry name" value="NOTCH1_EGF-like"/>
</dbReference>
<feature type="disulfide bond" evidence="7">
    <location>
        <begin position="405"/>
        <end position="422"/>
    </location>
</feature>
<evidence type="ECO:0000256" key="8">
    <source>
        <dbReference type="SAM" id="MobiDB-lite"/>
    </source>
</evidence>
<feature type="domain" description="EGF-like" evidence="11">
    <location>
        <begin position="201"/>
        <end position="238"/>
    </location>
</feature>
<dbReference type="InterPro" id="IPR000742">
    <property type="entry name" value="EGF"/>
</dbReference>